<evidence type="ECO:0000313" key="1">
    <source>
        <dbReference type="EMBL" id="CAI0432846.1"/>
    </source>
</evidence>
<keyword evidence="2" id="KW-1185">Reference proteome</keyword>
<proteinExistence type="predicted"/>
<protein>
    <submittedName>
        <fullName evidence="1">Uncharacterized protein</fullName>
    </submittedName>
</protein>
<sequence length="38" mass="4442">MLHVHMQITKMMQSSIIVFQAEPKVNCWIALVEESRRG</sequence>
<gene>
    <name evidence="1" type="ORF">LITE_LOCUS23623</name>
</gene>
<feature type="non-terminal residue" evidence="1">
    <location>
        <position position="38"/>
    </location>
</feature>
<evidence type="ECO:0000313" key="2">
    <source>
        <dbReference type="Proteomes" id="UP001154282"/>
    </source>
</evidence>
<name>A0AAV0LF19_9ROSI</name>
<accession>A0AAV0LF19</accession>
<comment type="caution">
    <text evidence="1">The sequence shown here is derived from an EMBL/GenBank/DDBJ whole genome shotgun (WGS) entry which is preliminary data.</text>
</comment>
<organism evidence="1 2">
    <name type="scientific">Linum tenue</name>
    <dbReference type="NCBI Taxonomy" id="586396"/>
    <lineage>
        <taxon>Eukaryota</taxon>
        <taxon>Viridiplantae</taxon>
        <taxon>Streptophyta</taxon>
        <taxon>Embryophyta</taxon>
        <taxon>Tracheophyta</taxon>
        <taxon>Spermatophyta</taxon>
        <taxon>Magnoliopsida</taxon>
        <taxon>eudicotyledons</taxon>
        <taxon>Gunneridae</taxon>
        <taxon>Pentapetalae</taxon>
        <taxon>rosids</taxon>
        <taxon>fabids</taxon>
        <taxon>Malpighiales</taxon>
        <taxon>Linaceae</taxon>
        <taxon>Linum</taxon>
    </lineage>
</organism>
<dbReference type="Proteomes" id="UP001154282">
    <property type="component" value="Unassembled WGS sequence"/>
</dbReference>
<reference evidence="1" key="1">
    <citation type="submission" date="2022-08" db="EMBL/GenBank/DDBJ databases">
        <authorList>
            <person name="Gutierrez-Valencia J."/>
        </authorList>
    </citation>
    <scope>NUCLEOTIDE SEQUENCE</scope>
</reference>
<dbReference type="AlphaFoldDB" id="A0AAV0LF19"/>
<dbReference type="EMBL" id="CAMGYJ010000006">
    <property type="protein sequence ID" value="CAI0432846.1"/>
    <property type="molecule type" value="Genomic_DNA"/>
</dbReference>